<evidence type="ECO:0000313" key="7">
    <source>
        <dbReference type="EMBL" id="MBR0670766.1"/>
    </source>
</evidence>
<evidence type="ECO:0000259" key="6">
    <source>
        <dbReference type="PROSITE" id="PS51078"/>
    </source>
</evidence>
<dbReference type="AlphaFoldDB" id="A0A9X9WUD7"/>
<protein>
    <submittedName>
        <fullName evidence="7">IclR family transcriptional regulator</fullName>
    </submittedName>
</protein>
<evidence type="ECO:0000256" key="1">
    <source>
        <dbReference type="ARBA" id="ARBA00023015"/>
    </source>
</evidence>
<dbReference type="PROSITE" id="PS51077">
    <property type="entry name" value="HTH_ICLR"/>
    <property type="match status" value="1"/>
</dbReference>
<dbReference type="InterPro" id="IPR029016">
    <property type="entry name" value="GAF-like_dom_sf"/>
</dbReference>
<reference evidence="7" key="1">
    <citation type="submission" date="2020-01" db="EMBL/GenBank/DDBJ databases">
        <authorList>
            <person name="Rat A."/>
        </authorList>
    </citation>
    <scope>NUCLEOTIDE SEQUENCE</scope>
    <source>
        <strain evidence="7">LMG 31231</strain>
    </source>
</reference>
<dbReference type="SUPFAM" id="SSF46785">
    <property type="entry name" value="Winged helix' DNA-binding domain"/>
    <property type="match status" value="1"/>
</dbReference>
<dbReference type="Pfam" id="PF09339">
    <property type="entry name" value="HTH_IclR"/>
    <property type="match status" value="1"/>
</dbReference>
<evidence type="ECO:0000256" key="3">
    <source>
        <dbReference type="ARBA" id="ARBA00023163"/>
    </source>
</evidence>
<name>A0A9X9WUD7_9PROT</name>
<dbReference type="PANTHER" id="PTHR30136">
    <property type="entry name" value="HELIX-TURN-HELIX TRANSCRIPTIONAL REGULATOR, ICLR FAMILY"/>
    <property type="match status" value="1"/>
</dbReference>
<keyword evidence="2" id="KW-0238">DNA-binding</keyword>
<dbReference type="PROSITE" id="PS51078">
    <property type="entry name" value="ICLR_ED"/>
    <property type="match status" value="1"/>
</dbReference>
<dbReference type="Pfam" id="PF01614">
    <property type="entry name" value="IclR_C"/>
    <property type="match status" value="1"/>
</dbReference>
<evidence type="ECO:0000313" key="8">
    <source>
        <dbReference type="Proteomes" id="UP001138751"/>
    </source>
</evidence>
<evidence type="ECO:0000256" key="4">
    <source>
        <dbReference type="SAM" id="MobiDB-lite"/>
    </source>
</evidence>
<feature type="region of interest" description="Disordered" evidence="4">
    <location>
        <begin position="1"/>
        <end position="26"/>
    </location>
</feature>
<dbReference type="InterPro" id="IPR014757">
    <property type="entry name" value="Tscrpt_reg_IclR_C"/>
</dbReference>
<keyword evidence="8" id="KW-1185">Reference proteome</keyword>
<dbReference type="Proteomes" id="UP001138751">
    <property type="component" value="Unassembled WGS sequence"/>
</dbReference>
<evidence type="ECO:0000256" key="2">
    <source>
        <dbReference type="ARBA" id="ARBA00023125"/>
    </source>
</evidence>
<dbReference type="SUPFAM" id="SSF55781">
    <property type="entry name" value="GAF domain-like"/>
    <property type="match status" value="1"/>
</dbReference>
<comment type="caution">
    <text evidence="7">The sequence shown here is derived from an EMBL/GenBank/DDBJ whole genome shotgun (WGS) entry which is preliminary data.</text>
</comment>
<keyword evidence="1" id="KW-0805">Transcription regulation</keyword>
<dbReference type="InterPro" id="IPR050707">
    <property type="entry name" value="HTH_MetabolicPath_Reg"/>
</dbReference>
<keyword evidence="3" id="KW-0804">Transcription</keyword>
<dbReference type="GO" id="GO:0003700">
    <property type="term" value="F:DNA-binding transcription factor activity"/>
    <property type="evidence" value="ECO:0007669"/>
    <property type="project" value="TreeGrafter"/>
</dbReference>
<gene>
    <name evidence="7" type="ORF">GXW76_06250</name>
</gene>
<dbReference type="GO" id="GO:0003677">
    <property type="term" value="F:DNA binding"/>
    <property type="evidence" value="ECO:0007669"/>
    <property type="project" value="UniProtKB-KW"/>
</dbReference>
<sequence length="250" mass="26593">MRKPTRSTGATAVRSTPRGDAAEPDGNVRAVDRALALLLAFEDGDAALPLAEIARRAGLHMTTALRLLGTLESHGFVQRLAGGGYALGPQLLVLGERFRRGLRLEDQVMPALDRLRSESRESAAFFVREGTARRCLFRLDSPQPVRTIARVGEVAPLGIGAHGRALVALETEPRPRLPIVSRGERLPEVAAIAAPVLDARGRVAGSIGITMPLYRFDPAAEALCLPLVLREAVALTRTLGGDPAPIAAQA</sequence>
<dbReference type="GO" id="GO:0045892">
    <property type="term" value="P:negative regulation of DNA-templated transcription"/>
    <property type="evidence" value="ECO:0007669"/>
    <property type="project" value="TreeGrafter"/>
</dbReference>
<feature type="compositionally biased region" description="Polar residues" evidence="4">
    <location>
        <begin position="1"/>
        <end position="14"/>
    </location>
</feature>
<dbReference type="InterPro" id="IPR036388">
    <property type="entry name" value="WH-like_DNA-bd_sf"/>
</dbReference>
<dbReference type="FunFam" id="1.10.10.10:FF:000056">
    <property type="entry name" value="IclR family transcriptional regulator"/>
    <property type="match status" value="1"/>
</dbReference>
<reference evidence="7" key="2">
    <citation type="journal article" date="2021" name="Syst. Appl. Microbiol.">
        <title>Roseomonas hellenica sp. nov., isolated from roots of wild-growing Alkanna tinctoria.</title>
        <authorList>
            <person name="Rat A."/>
            <person name="Naranjo H.D."/>
            <person name="Lebbe L."/>
            <person name="Cnockaert M."/>
            <person name="Krigas N."/>
            <person name="Grigoriadou K."/>
            <person name="Maloupa E."/>
            <person name="Willems A."/>
        </authorList>
    </citation>
    <scope>NUCLEOTIDE SEQUENCE</scope>
    <source>
        <strain evidence="7">LMG 31231</strain>
    </source>
</reference>
<dbReference type="EMBL" id="JAAEDM010000010">
    <property type="protein sequence ID" value="MBR0670766.1"/>
    <property type="molecule type" value="Genomic_DNA"/>
</dbReference>
<evidence type="ECO:0000259" key="5">
    <source>
        <dbReference type="PROSITE" id="PS51077"/>
    </source>
</evidence>
<feature type="domain" description="IclR-ED" evidence="6">
    <location>
        <begin position="90"/>
        <end position="241"/>
    </location>
</feature>
<dbReference type="InterPro" id="IPR036390">
    <property type="entry name" value="WH_DNA-bd_sf"/>
</dbReference>
<dbReference type="PANTHER" id="PTHR30136:SF39">
    <property type="entry name" value="TRANSCRIPTIONAL REGULATORY PROTEIN"/>
    <property type="match status" value="1"/>
</dbReference>
<organism evidence="7 8">
    <name type="scientific">Neoroseomonas soli</name>
    <dbReference type="NCBI Taxonomy" id="1081025"/>
    <lineage>
        <taxon>Bacteria</taxon>
        <taxon>Pseudomonadati</taxon>
        <taxon>Pseudomonadota</taxon>
        <taxon>Alphaproteobacteria</taxon>
        <taxon>Acetobacterales</taxon>
        <taxon>Acetobacteraceae</taxon>
        <taxon>Neoroseomonas</taxon>
    </lineage>
</organism>
<dbReference type="InterPro" id="IPR005471">
    <property type="entry name" value="Tscrpt_reg_IclR_N"/>
</dbReference>
<dbReference type="Gene3D" id="3.30.450.40">
    <property type="match status" value="2"/>
</dbReference>
<feature type="domain" description="HTH iclR-type" evidence="5">
    <location>
        <begin position="28"/>
        <end position="89"/>
    </location>
</feature>
<dbReference type="SMART" id="SM00346">
    <property type="entry name" value="HTH_ICLR"/>
    <property type="match status" value="1"/>
</dbReference>
<accession>A0A9X9WUD7</accession>
<proteinExistence type="predicted"/>
<dbReference type="Gene3D" id="1.10.10.10">
    <property type="entry name" value="Winged helix-like DNA-binding domain superfamily/Winged helix DNA-binding domain"/>
    <property type="match status" value="1"/>
</dbReference>